<gene>
    <name evidence="3" type="ORF">MOP44_02250</name>
</gene>
<dbReference type="Proteomes" id="UP001059380">
    <property type="component" value="Chromosome"/>
</dbReference>
<keyword evidence="2" id="KW-1133">Transmembrane helix</keyword>
<feature type="transmembrane region" description="Helical" evidence="2">
    <location>
        <begin position="157"/>
        <end position="178"/>
    </location>
</feature>
<organism evidence="3 4">
    <name type="scientific">Occallatibacter riparius</name>
    <dbReference type="NCBI Taxonomy" id="1002689"/>
    <lineage>
        <taxon>Bacteria</taxon>
        <taxon>Pseudomonadati</taxon>
        <taxon>Acidobacteriota</taxon>
        <taxon>Terriglobia</taxon>
        <taxon>Terriglobales</taxon>
        <taxon>Acidobacteriaceae</taxon>
        <taxon>Occallatibacter</taxon>
    </lineage>
</organism>
<proteinExistence type="predicted"/>
<evidence type="ECO:0000256" key="2">
    <source>
        <dbReference type="SAM" id="Phobius"/>
    </source>
</evidence>
<evidence type="ECO:0000313" key="3">
    <source>
        <dbReference type="EMBL" id="UWZ84767.1"/>
    </source>
</evidence>
<keyword evidence="4" id="KW-1185">Reference proteome</keyword>
<sequence>MFGSNVIDIAIGLVSLFLLLSLIASAVNELIEGVFKKRAQALEKGIKELVGSVDAGDFVSKLYDHGLINSLFRGKYETTVKKKLPSYIPSRNFALALIDLVKGASAAQTLPANITSALAAFERVAAGDAEKLQKSVEDWYNSAMDRVSGWYKRRSQFIVLVVGLILAVVSNADCIGYAKRLSKDASLRQSVVAYAEAAAKNDPTKDTTTSAPDKIKAAISELNGIGIPIGWKGVTWGDGPADFERVMGWLLTALAVSLGAPFWFDMLNRIMVIRSTVKPDEKSGEEKAKDPSADATPRK</sequence>
<evidence type="ECO:0000256" key="1">
    <source>
        <dbReference type="SAM" id="MobiDB-lite"/>
    </source>
</evidence>
<dbReference type="AlphaFoldDB" id="A0A9J7BQA0"/>
<keyword evidence="2" id="KW-0812">Transmembrane</keyword>
<feature type="region of interest" description="Disordered" evidence="1">
    <location>
        <begin position="278"/>
        <end position="299"/>
    </location>
</feature>
<name>A0A9J7BQA0_9BACT</name>
<feature type="transmembrane region" description="Helical" evidence="2">
    <location>
        <begin position="246"/>
        <end position="264"/>
    </location>
</feature>
<feature type="transmembrane region" description="Helical" evidence="2">
    <location>
        <begin position="6"/>
        <end position="28"/>
    </location>
</feature>
<dbReference type="RefSeq" id="WP_260794273.1">
    <property type="nucleotide sequence ID" value="NZ_CP093313.1"/>
</dbReference>
<protein>
    <submittedName>
        <fullName evidence="3">Uncharacterized protein</fullName>
    </submittedName>
</protein>
<reference evidence="3" key="1">
    <citation type="submission" date="2021-04" db="EMBL/GenBank/DDBJ databases">
        <title>Phylogenetic analysis of Acidobacteriaceae.</title>
        <authorList>
            <person name="Qiu L."/>
            <person name="Zhang Q."/>
        </authorList>
    </citation>
    <scope>NUCLEOTIDE SEQUENCE</scope>
    <source>
        <strain evidence="3">DSM 25168</strain>
    </source>
</reference>
<dbReference type="EMBL" id="CP093313">
    <property type="protein sequence ID" value="UWZ84767.1"/>
    <property type="molecule type" value="Genomic_DNA"/>
</dbReference>
<keyword evidence="2" id="KW-0472">Membrane</keyword>
<accession>A0A9J7BQA0</accession>
<evidence type="ECO:0000313" key="4">
    <source>
        <dbReference type="Proteomes" id="UP001059380"/>
    </source>
</evidence>
<dbReference type="KEGG" id="orp:MOP44_02250"/>